<feature type="signal peptide" evidence="2">
    <location>
        <begin position="1"/>
        <end position="28"/>
    </location>
</feature>
<dbReference type="Proteomes" id="UP000033558">
    <property type="component" value="Unassembled WGS sequence"/>
</dbReference>
<keyword evidence="2" id="KW-0732">Signal</keyword>
<dbReference type="RefSeq" id="WP_046317351.1">
    <property type="nucleotide sequence ID" value="NZ_JBHSZT010000005.1"/>
</dbReference>
<keyword evidence="5" id="KW-1185">Reference proteome</keyword>
<feature type="compositionally biased region" description="Polar residues" evidence="1">
    <location>
        <begin position="51"/>
        <end position="60"/>
    </location>
</feature>
<dbReference type="InterPro" id="IPR027994">
    <property type="entry name" value="WxL_dom"/>
</dbReference>
<sequence length="259" mass="26243">MKMNKLFTSLATSVMVLSTVAPVAVANAAEGDTGSTGGGTASAAADKPANVATTNNEKTGTGKLESSATVKVVDGYLVLNKVPSFGFGDAVPEGVKSAENFKPAIGNDENSVLSITESRHSAAASGGAVTKGLGYTVKVTMGAFKDADSNSNATYGDSNWSLDLPRVSGSVTVGGNTTSLQTAEVTGVKSDNKTPGTVVNMGAGIGYGTDDFDFSHNTAGIKLHIPSEDQLKGSDTAYTANRNYSSILTWTLDAAAPTA</sequence>
<reference evidence="4 5" key="1">
    <citation type="submission" date="2015-01" db="EMBL/GenBank/DDBJ databases">
        <title>Comparative genomics of the lactic acid bacteria isolated from the honey bee gut.</title>
        <authorList>
            <person name="Ellegaard K.M."/>
            <person name="Tamarit D."/>
            <person name="Javelind E."/>
            <person name="Olofsson T."/>
            <person name="Andersson S.G."/>
            <person name="Vasquez A."/>
        </authorList>
    </citation>
    <scope>NUCLEOTIDE SEQUENCE [LARGE SCALE GENOMIC DNA]</scope>
    <source>
        <strain evidence="4 5">Bin4</strain>
    </source>
</reference>
<evidence type="ECO:0000313" key="4">
    <source>
        <dbReference type="EMBL" id="KJY60633.1"/>
    </source>
</evidence>
<proteinExistence type="predicted"/>
<evidence type="ECO:0000259" key="3">
    <source>
        <dbReference type="Pfam" id="PF13731"/>
    </source>
</evidence>
<evidence type="ECO:0000313" key="5">
    <source>
        <dbReference type="Proteomes" id="UP000033558"/>
    </source>
</evidence>
<dbReference type="HOGENOM" id="CLU_1084996_0_0_9"/>
<name>A0A0F4LQP0_9LACO</name>
<evidence type="ECO:0000256" key="1">
    <source>
        <dbReference type="SAM" id="MobiDB-lite"/>
    </source>
</evidence>
<organism evidence="4 5">
    <name type="scientific">Bombilactobacillus mellifer</name>
    <dbReference type="NCBI Taxonomy" id="1218492"/>
    <lineage>
        <taxon>Bacteria</taxon>
        <taxon>Bacillati</taxon>
        <taxon>Bacillota</taxon>
        <taxon>Bacilli</taxon>
        <taxon>Lactobacillales</taxon>
        <taxon>Lactobacillaceae</taxon>
        <taxon>Bombilactobacillus</taxon>
    </lineage>
</organism>
<gene>
    <name evidence="4" type="ORF">JG30_13180</name>
</gene>
<dbReference type="STRING" id="1218492.JG30_13180"/>
<comment type="caution">
    <text evidence="4">The sequence shown here is derived from an EMBL/GenBank/DDBJ whole genome shotgun (WGS) entry which is preliminary data.</text>
</comment>
<feature type="domain" description="WxL" evidence="3">
    <location>
        <begin position="73"/>
        <end position="254"/>
    </location>
</feature>
<feature type="region of interest" description="Disordered" evidence="1">
    <location>
        <begin position="31"/>
        <end position="60"/>
    </location>
</feature>
<dbReference type="PATRIC" id="fig|1218492.5.peg.1369"/>
<evidence type="ECO:0000256" key="2">
    <source>
        <dbReference type="SAM" id="SignalP"/>
    </source>
</evidence>
<dbReference type="Pfam" id="PF13731">
    <property type="entry name" value="WxL"/>
    <property type="match status" value="1"/>
</dbReference>
<dbReference type="OrthoDB" id="2149740at2"/>
<protein>
    <recommendedName>
        <fullName evidence="3">WxL domain-containing protein</fullName>
    </recommendedName>
</protein>
<dbReference type="EMBL" id="JXJQ01000010">
    <property type="protein sequence ID" value="KJY60633.1"/>
    <property type="molecule type" value="Genomic_DNA"/>
</dbReference>
<accession>A0A0F4LQP0</accession>
<feature type="chain" id="PRO_5002472744" description="WxL domain-containing protein" evidence="2">
    <location>
        <begin position="29"/>
        <end position="259"/>
    </location>
</feature>
<dbReference type="AlphaFoldDB" id="A0A0F4LQP0"/>